<name>A0A3Q0EYM0_VIGRR</name>
<dbReference type="InterPro" id="IPR004139">
    <property type="entry name" value="Glyco_trans_13"/>
</dbReference>
<keyword evidence="17" id="KW-1185">Reference proteome</keyword>
<evidence type="ECO:0000313" key="18">
    <source>
        <dbReference type="RefSeq" id="XP_022636843.1"/>
    </source>
</evidence>
<evidence type="ECO:0000256" key="8">
    <source>
        <dbReference type="ARBA" id="ARBA00022968"/>
    </source>
</evidence>
<comment type="function">
    <text evidence="16">Initiates complex N-linked carbohydrate formation. Essential for the conversion of high-mannose to hybrid and complex N-glycans.</text>
</comment>
<gene>
    <name evidence="18" type="primary">LOC106762020</name>
</gene>
<evidence type="ECO:0000256" key="7">
    <source>
        <dbReference type="ARBA" id="ARBA00022723"/>
    </source>
</evidence>
<reference evidence="17" key="1">
    <citation type="journal article" date="2014" name="Nat. Commun.">
        <title>Genome sequence of mungbean and insights into evolution within Vigna species.</title>
        <authorList>
            <person name="Kang Y.J."/>
            <person name="Kim S.K."/>
            <person name="Kim M.Y."/>
            <person name="Lestari P."/>
            <person name="Kim K.H."/>
            <person name="Ha B.K."/>
            <person name="Jun T.H."/>
            <person name="Hwang W.J."/>
            <person name="Lee T."/>
            <person name="Lee J."/>
            <person name="Shim S."/>
            <person name="Yoon M.Y."/>
            <person name="Jang Y.E."/>
            <person name="Han K.S."/>
            <person name="Taeprayoon P."/>
            <person name="Yoon N."/>
            <person name="Somta P."/>
            <person name="Tanya P."/>
            <person name="Kim K.S."/>
            <person name="Gwag J.G."/>
            <person name="Moon J.K."/>
            <person name="Lee Y.H."/>
            <person name="Park B.S."/>
            <person name="Bombarely A."/>
            <person name="Doyle J.J."/>
            <person name="Jackson S.A."/>
            <person name="Schafleitner R."/>
            <person name="Srinives P."/>
            <person name="Varshney R.K."/>
            <person name="Lee S.H."/>
        </authorList>
    </citation>
    <scope>NUCLEOTIDE SEQUENCE [LARGE SCALE GENOMIC DNA]</scope>
    <source>
        <strain evidence="17">cv. VC1973A</strain>
    </source>
</reference>
<comment type="cofactor">
    <cofactor evidence="16">
        <name>Mn(2+)</name>
        <dbReference type="ChEBI" id="CHEBI:29035"/>
    </cofactor>
    <text evidence="16">The cofactor is mostly bound to the substrate.</text>
</comment>
<evidence type="ECO:0000256" key="11">
    <source>
        <dbReference type="ARBA" id="ARBA00023136"/>
    </source>
</evidence>
<evidence type="ECO:0000256" key="9">
    <source>
        <dbReference type="ARBA" id="ARBA00022989"/>
    </source>
</evidence>
<dbReference type="CDD" id="cd02514">
    <property type="entry name" value="GT13_GLCNAC-TI"/>
    <property type="match status" value="1"/>
</dbReference>
<evidence type="ECO:0000256" key="10">
    <source>
        <dbReference type="ARBA" id="ARBA00023034"/>
    </source>
</evidence>
<keyword evidence="6" id="KW-0812">Transmembrane</keyword>
<keyword evidence="10 16" id="KW-0333">Golgi apparatus</keyword>
<evidence type="ECO:0000256" key="12">
    <source>
        <dbReference type="ARBA" id="ARBA00023211"/>
    </source>
</evidence>
<dbReference type="FunFam" id="3.10.180.20:FF:000002">
    <property type="entry name" value="Alpha-1,3-mannosyl-glycoprotein 2-beta-N-acetylglucosaminyltransferase"/>
    <property type="match status" value="1"/>
</dbReference>
<comment type="similarity">
    <text evidence="3 16">Belongs to the glycosyltransferase 13 family.</text>
</comment>
<organism evidence="17 18">
    <name type="scientific">Vigna radiata var. radiata</name>
    <name type="common">Mung bean</name>
    <name type="synonym">Phaseolus aureus</name>
    <dbReference type="NCBI Taxonomy" id="3916"/>
    <lineage>
        <taxon>Eukaryota</taxon>
        <taxon>Viridiplantae</taxon>
        <taxon>Streptophyta</taxon>
        <taxon>Embryophyta</taxon>
        <taxon>Tracheophyta</taxon>
        <taxon>Spermatophyta</taxon>
        <taxon>Magnoliopsida</taxon>
        <taxon>eudicotyledons</taxon>
        <taxon>Gunneridae</taxon>
        <taxon>Pentapetalae</taxon>
        <taxon>rosids</taxon>
        <taxon>fabids</taxon>
        <taxon>Fabales</taxon>
        <taxon>Fabaceae</taxon>
        <taxon>Papilionoideae</taxon>
        <taxon>50 kb inversion clade</taxon>
        <taxon>NPAAA clade</taxon>
        <taxon>indigoferoid/millettioid clade</taxon>
        <taxon>Phaseoleae</taxon>
        <taxon>Vigna</taxon>
    </lineage>
</organism>
<evidence type="ECO:0000256" key="3">
    <source>
        <dbReference type="ARBA" id="ARBA00006492"/>
    </source>
</evidence>
<evidence type="ECO:0000256" key="4">
    <source>
        <dbReference type="ARBA" id="ARBA00022676"/>
    </source>
</evidence>
<dbReference type="AlphaFoldDB" id="A0A3Q0EYM0"/>
<comment type="catalytic activity">
    <reaction evidence="15 16">
        <text>N(4)-(alpha-D-Man-(1-&gt;3)-[alpha-D-Man-(1-&gt;3)-[alpha-D-Man-(1-&gt;6)]-alpha-D-Man-(1-&gt;6)]-beta-D-Man-(1-&gt;4)-beta-D-GlcNAc-(1-&gt;4)-beta-D-GlcNAc)-L-asparaginyl-[protein] (N-glucan mannose isomer 5A1,2) + UDP-N-acetyl-alpha-D-glucosamine = N(4)-{beta-D-GlcNAc-(1-&gt;2)-alpha-D-Man-(1-&gt;3)-[alpha-D-Man-(1-&gt;3)-[alpha-D-Man-(1-&gt;6)]-alpha-D-Man-(1-&gt;6)]-beta-D-Man-(1-&gt;4)-beta-D-GlcNAc-(1-&gt;4)-beta-D-GlcNAc}-L-asparaginyl-[protein] + UDP + H(+)</text>
        <dbReference type="Rhea" id="RHEA:11456"/>
        <dbReference type="Rhea" id="RHEA-COMP:14367"/>
        <dbReference type="Rhea" id="RHEA-COMP:14368"/>
        <dbReference type="ChEBI" id="CHEBI:15378"/>
        <dbReference type="ChEBI" id="CHEBI:57705"/>
        <dbReference type="ChEBI" id="CHEBI:58223"/>
        <dbReference type="ChEBI" id="CHEBI:59087"/>
        <dbReference type="ChEBI" id="CHEBI:60625"/>
        <dbReference type="EC" id="2.4.1.101"/>
    </reaction>
</comment>
<dbReference type="RefSeq" id="XP_022636843.1">
    <property type="nucleotide sequence ID" value="XM_022781122.1"/>
</dbReference>
<evidence type="ECO:0000256" key="14">
    <source>
        <dbReference type="ARBA" id="ARBA00041712"/>
    </source>
</evidence>
<evidence type="ECO:0000256" key="2">
    <source>
        <dbReference type="ARBA" id="ARBA00004922"/>
    </source>
</evidence>
<comment type="pathway">
    <text evidence="2 16">Protein modification; protein glycosylation.</text>
</comment>
<keyword evidence="5" id="KW-0808">Transferase</keyword>
<dbReference type="GO" id="GO:0000139">
    <property type="term" value="C:Golgi membrane"/>
    <property type="evidence" value="ECO:0007669"/>
    <property type="project" value="UniProtKB-SubCell"/>
</dbReference>
<evidence type="ECO:0000256" key="13">
    <source>
        <dbReference type="ARBA" id="ARBA00038949"/>
    </source>
</evidence>
<dbReference type="InterPro" id="IPR052261">
    <property type="entry name" value="Glycosyltransferase_13"/>
</dbReference>
<comment type="subcellular location">
    <subcellularLocation>
        <location evidence="1 16">Golgi apparatus membrane</location>
        <topology evidence="1 16">Single-pass type II membrane protein</topology>
    </subcellularLocation>
</comment>
<dbReference type="Gene3D" id="3.90.550.10">
    <property type="entry name" value="Spore Coat Polysaccharide Biosynthesis Protein SpsA, Chain A"/>
    <property type="match status" value="1"/>
</dbReference>
<keyword evidence="7 16" id="KW-0479">Metal-binding</keyword>
<reference evidence="18" key="2">
    <citation type="submission" date="2025-08" db="UniProtKB">
        <authorList>
            <consortium name="RefSeq"/>
        </authorList>
    </citation>
    <scope>IDENTIFICATION</scope>
    <source>
        <tissue evidence="18">Leaf</tissue>
    </source>
</reference>
<dbReference type="PANTHER" id="PTHR10468:SF0">
    <property type="entry name" value="ALPHA-1,3-MANNOSYL-GLYCOPROTEIN 2-BETA-N-ACETYLGLUCOSAMINYLTRANSFERASE"/>
    <property type="match status" value="1"/>
</dbReference>
<evidence type="ECO:0000256" key="6">
    <source>
        <dbReference type="ARBA" id="ARBA00022692"/>
    </source>
</evidence>
<keyword evidence="4 16" id="KW-0328">Glycosyltransferase</keyword>
<dbReference type="GeneID" id="106762020"/>
<dbReference type="InterPro" id="IPR029044">
    <property type="entry name" value="Nucleotide-diphossugar_trans"/>
</dbReference>
<keyword evidence="11" id="KW-0472">Membrane</keyword>
<protein>
    <recommendedName>
        <fullName evidence="13 16">Alpha-1,3-mannosyl-glycoprotein 2-beta-N-acetylglucosaminyltransferase</fullName>
        <shortName evidence="16">GNT-I</shortName>
        <shortName evidence="16">GlcNAc-T I</shortName>
        <ecNumber evidence="13 16">2.4.1.101</ecNumber>
    </recommendedName>
    <alternativeName>
        <fullName evidence="14 16">N-glycosyl-oligosaccharide-glycoprotein N-acetylglucosaminyltransferase I</fullName>
    </alternativeName>
</protein>
<evidence type="ECO:0000256" key="5">
    <source>
        <dbReference type="ARBA" id="ARBA00022679"/>
    </source>
</evidence>
<dbReference type="GO" id="GO:0030145">
    <property type="term" value="F:manganese ion binding"/>
    <property type="evidence" value="ECO:0007669"/>
    <property type="project" value="UniProtKB-UniRule"/>
</dbReference>
<proteinExistence type="inferred from homology"/>
<dbReference type="FunFam" id="3.90.550.10:FF:000090">
    <property type="entry name" value="Alpha-1,3-mannosyl-glycoprotein 2-beta-N-acetylglucosaminyltransferase"/>
    <property type="match status" value="1"/>
</dbReference>
<dbReference type="EC" id="2.4.1.101" evidence="13 16"/>
<sequence length="363" mass="42676">MKSLVQDLERKDLQRLTDKMQVPVAAVVIIACNRADYLERTINSVLKHQRPISSRFPLFVSQDGSNPDVKSTALSYDQLSYMQHLDFEPVQTERPGELIAYYKIARHYKWALDQLFYKHNFSRVIILEDDMDIAPDFFDYFEAAATLLDKDKSIMAVSSWNDNGQKQFVHDPYELYRSDFFPGLGWMLARSIWDELSPKWPRAYWDDWLRLKENHKGRQFIRPEVCRTYNFGEHGSSLGQFFKQYLEPIKLNDVKVNWRSMDLSYLLEDKYSMHFANTVKKATPVYGAGVVLKAYNIDGDVRIKYRDQSDFENIARQFGIFQEWKDGVPRTAYKGVVVFRHQTSRRIFLIGPESLKLLQIEES</sequence>
<evidence type="ECO:0000256" key="15">
    <source>
        <dbReference type="ARBA" id="ARBA00049421"/>
    </source>
</evidence>
<keyword evidence="9" id="KW-1133">Transmembrane helix</keyword>
<keyword evidence="8 16" id="KW-0735">Signal-anchor</keyword>
<accession>A0A3Q0EYM0</accession>
<dbReference type="PROSITE" id="PS51257">
    <property type="entry name" value="PROKAR_LIPOPROTEIN"/>
    <property type="match status" value="1"/>
</dbReference>
<dbReference type="PANTHER" id="PTHR10468">
    <property type="entry name" value="PROTEIN O-LINKED-MANNOSE BETA-1,2-N-ACETYLGLUCOSAMINYLTRANSFERASE 1/ALPHA-1,3-MANNOSYL-GLYCOPROTEIN 2-BETA-N-ACETYLGLUCOSAMINYLTRANSFERASE"/>
    <property type="match status" value="1"/>
</dbReference>
<keyword evidence="12 16" id="KW-0464">Manganese</keyword>
<dbReference type="Proteomes" id="UP000087766">
    <property type="component" value="Chromosome 5"/>
</dbReference>
<evidence type="ECO:0000256" key="1">
    <source>
        <dbReference type="ARBA" id="ARBA00004323"/>
    </source>
</evidence>
<dbReference type="Gene3D" id="3.10.180.20">
    <property type="entry name" value="N-Acetylglucosaminyltransferase I, Domain 2"/>
    <property type="match status" value="1"/>
</dbReference>
<evidence type="ECO:0000313" key="17">
    <source>
        <dbReference type="Proteomes" id="UP000087766"/>
    </source>
</evidence>
<dbReference type="GO" id="GO:0003827">
    <property type="term" value="F:alpha-1,3-mannosylglycoprotein 2-beta-N-acetylglucosaminyltransferase activity"/>
    <property type="evidence" value="ECO:0007669"/>
    <property type="project" value="UniProtKB-UniRule"/>
</dbReference>
<dbReference type="UniPathway" id="UPA00378"/>
<dbReference type="SUPFAM" id="SSF53448">
    <property type="entry name" value="Nucleotide-diphospho-sugar transferases"/>
    <property type="match status" value="1"/>
</dbReference>
<evidence type="ECO:0000256" key="16">
    <source>
        <dbReference type="RuleBase" id="RU368119"/>
    </source>
</evidence>
<dbReference type="Pfam" id="PF03071">
    <property type="entry name" value="GNT-I"/>
    <property type="match status" value="1"/>
</dbReference>